<accession>A0A1C1YUF4</accession>
<name>A0A1C1YUF4_9HYPH</name>
<sequence length="274" mass="29835">MQFSASEKRVIELLLSVAEYDVAGLSSAEIAQRSETSRSTVDRLCKRLGYRGLKELRRALLQESQGMRMPVVASRAEAIEKADSFTEIAYKVFHSASVRSLRFADLLSQSDDLDRLINAIRKAKSIQVFGVGGSAVVALDMHQRLMRLGIKVSFSEDHHNQIAGASLMEPGDLAIAISYSGRTSLTVQAARIARDRGATLAAVLGLPGSTLAELVDIPIILPPGINLFGADAVMTRALELSFNEVIFHCLAFGNAEMMQKVSQIEEILRGQKGF</sequence>
<comment type="caution">
    <text evidence="6">The sequence shown here is derived from an EMBL/GenBank/DDBJ whole genome shotgun (WGS) entry which is preliminary data.</text>
</comment>
<keyword evidence="7" id="KW-1185">Reference proteome</keyword>
<proteinExistence type="predicted"/>
<dbReference type="Proteomes" id="UP000094795">
    <property type="component" value="Unassembled WGS sequence"/>
</dbReference>
<dbReference type="SUPFAM" id="SSF53697">
    <property type="entry name" value="SIS domain"/>
    <property type="match status" value="1"/>
</dbReference>
<dbReference type="GO" id="GO:0097367">
    <property type="term" value="F:carbohydrate derivative binding"/>
    <property type="evidence" value="ECO:0007669"/>
    <property type="project" value="InterPro"/>
</dbReference>
<gene>
    <name evidence="6" type="ORF">AWJ14_07860</name>
</gene>
<evidence type="ECO:0008006" key="8">
    <source>
        <dbReference type="Google" id="ProtNLM"/>
    </source>
</evidence>
<dbReference type="PANTHER" id="PTHR30514">
    <property type="entry name" value="GLUCOKINASE"/>
    <property type="match status" value="1"/>
</dbReference>
<keyword evidence="2" id="KW-0238">DNA-binding</keyword>
<dbReference type="InterPro" id="IPR000281">
    <property type="entry name" value="HTH_RpiR"/>
</dbReference>
<dbReference type="Gene3D" id="1.10.10.10">
    <property type="entry name" value="Winged helix-like DNA-binding domain superfamily/Winged helix DNA-binding domain"/>
    <property type="match status" value="1"/>
</dbReference>
<dbReference type="AlphaFoldDB" id="A0A1C1YUF4"/>
<dbReference type="InterPro" id="IPR035472">
    <property type="entry name" value="RpiR-like_SIS"/>
</dbReference>
<evidence type="ECO:0000313" key="6">
    <source>
        <dbReference type="EMBL" id="OCW57057.1"/>
    </source>
</evidence>
<evidence type="ECO:0000256" key="3">
    <source>
        <dbReference type="ARBA" id="ARBA00023163"/>
    </source>
</evidence>
<dbReference type="GO" id="GO:0003700">
    <property type="term" value="F:DNA-binding transcription factor activity"/>
    <property type="evidence" value="ECO:0007669"/>
    <property type="project" value="InterPro"/>
</dbReference>
<dbReference type="InterPro" id="IPR047640">
    <property type="entry name" value="RpiR-like"/>
</dbReference>
<keyword evidence="3" id="KW-0804">Transcription</keyword>
<protein>
    <recommendedName>
        <fullName evidence="8">RpiR family transcriptional regulator</fullName>
    </recommendedName>
</protein>
<dbReference type="EMBL" id="LQZT01000023">
    <property type="protein sequence ID" value="OCW57057.1"/>
    <property type="molecule type" value="Genomic_DNA"/>
</dbReference>
<evidence type="ECO:0000259" key="4">
    <source>
        <dbReference type="PROSITE" id="PS51071"/>
    </source>
</evidence>
<dbReference type="Gene3D" id="3.40.50.10490">
    <property type="entry name" value="Glucose-6-phosphate isomerase like protein, domain 1"/>
    <property type="match status" value="1"/>
</dbReference>
<evidence type="ECO:0000259" key="5">
    <source>
        <dbReference type="PROSITE" id="PS51464"/>
    </source>
</evidence>
<dbReference type="SUPFAM" id="SSF46689">
    <property type="entry name" value="Homeodomain-like"/>
    <property type="match status" value="1"/>
</dbReference>
<evidence type="ECO:0000256" key="2">
    <source>
        <dbReference type="ARBA" id="ARBA00023125"/>
    </source>
</evidence>
<dbReference type="InterPro" id="IPR009057">
    <property type="entry name" value="Homeodomain-like_sf"/>
</dbReference>
<dbReference type="PROSITE" id="PS51464">
    <property type="entry name" value="SIS"/>
    <property type="match status" value="1"/>
</dbReference>
<dbReference type="InterPro" id="IPR036388">
    <property type="entry name" value="WH-like_DNA-bd_sf"/>
</dbReference>
<evidence type="ECO:0000256" key="1">
    <source>
        <dbReference type="ARBA" id="ARBA00023015"/>
    </source>
</evidence>
<organism evidence="6 7">
    <name type="scientific">Hoeflea olei</name>
    <dbReference type="NCBI Taxonomy" id="1480615"/>
    <lineage>
        <taxon>Bacteria</taxon>
        <taxon>Pseudomonadati</taxon>
        <taxon>Pseudomonadota</taxon>
        <taxon>Alphaproteobacteria</taxon>
        <taxon>Hyphomicrobiales</taxon>
        <taxon>Rhizobiaceae</taxon>
        <taxon>Hoeflea</taxon>
    </lineage>
</organism>
<dbReference type="PROSITE" id="PS51071">
    <property type="entry name" value="HTH_RPIR"/>
    <property type="match status" value="1"/>
</dbReference>
<dbReference type="InterPro" id="IPR046348">
    <property type="entry name" value="SIS_dom_sf"/>
</dbReference>
<dbReference type="GO" id="GO:0003677">
    <property type="term" value="F:DNA binding"/>
    <property type="evidence" value="ECO:0007669"/>
    <property type="project" value="UniProtKB-KW"/>
</dbReference>
<dbReference type="Pfam" id="PF01380">
    <property type="entry name" value="SIS"/>
    <property type="match status" value="1"/>
</dbReference>
<dbReference type="STRING" id="1480615.AWJ14_07860"/>
<dbReference type="CDD" id="cd05013">
    <property type="entry name" value="SIS_RpiR"/>
    <property type="match status" value="1"/>
</dbReference>
<reference evidence="6 7" key="1">
    <citation type="submission" date="2015-12" db="EMBL/GenBank/DDBJ databases">
        <authorList>
            <person name="Shamseldin A."/>
            <person name="Moawad H."/>
            <person name="Abd El-Rahim W.M."/>
            <person name="Sadowsky M.J."/>
        </authorList>
    </citation>
    <scope>NUCLEOTIDE SEQUENCE [LARGE SCALE GENOMIC DNA]</scope>
    <source>
        <strain evidence="6 7">JC234</strain>
    </source>
</reference>
<dbReference type="GO" id="GO:1901135">
    <property type="term" value="P:carbohydrate derivative metabolic process"/>
    <property type="evidence" value="ECO:0007669"/>
    <property type="project" value="InterPro"/>
</dbReference>
<dbReference type="PANTHER" id="PTHR30514:SF1">
    <property type="entry name" value="HTH-TYPE TRANSCRIPTIONAL REGULATOR HEXR-RELATED"/>
    <property type="match status" value="1"/>
</dbReference>
<feature type="domain" description="HTH rpiR-type" evidence="4">
    <location>
        <begin position="1"/>
        <end position="67"/>
    </location>
</feature>
<feature type="domain" description="SIS" evidence="5">
    <location>
        <begin position="116"/>
        <end position="243"/>
    </location>
</feature>
<dbReference type="InterPro" id="IPR001347">
    <property type="entry name" value="SIS_dom"/>
</dbReference>
<evidence type="ECO:0000313" key="7">
    <source>
        <dbReference type="Proteomes" id="UP000094795"/>
    </source>
</evidence>
<dbReference type="Pfam" id="PF01418">
    <property type="entry name" value="HTH_6"/>
    <property type="match status" value="1"/>
</dbReference>
<keyword evidence="1" id="KW-0805">Transcription regulation</keyword>